<feature type="region of interest" description="Disordered" evidence="1">
    <location>
        <begin position="1"/>
        <end position="28"/>
    </location>
</feature>
<evidence type="ECO:0000313" key="3">
    <source>
        <dbReference type="Proteomes" id="UP000265520"/>
    </source>
</evidence>
<name>A0A392RMY5_9FABA</name>
<reference evidence="2 3" key="1">
    <citation type="journal article" date="2018" name="Front. Plant Sci.">
        <title>Red Clover (Trifolium pratense) and Zigzag Clover (T. medium) - A Picture of Genomic Similarities and Differences.</title>
        <authorList>
            <person name="Dluhosova J."/>
            <person name="Istvanek J."/>
            <person name="Nedelnik J."/>
            <person name="Repkova J."/>
        </authorList>
    </citation>
    <scope>NUCLEOTIDE SEQUENCE [LARGE SCALE GENOMIC DNA]</scope>
    <source>
        <strain evidence="3">cv. 10/8</strain>
        <tissue evidence="2">Leaf</tissue>
    </source>
</reference>
<evidence type="ECO:0000313" key="2">
    <source>
        <dbReference type="EMBL" id="MCI37973.1"/>
    </source>
</evidence>
<proteinExistence type="predicted"/>
<feature type="non-terminal residue" evidence="2">
    <location>
        <position position="1"/>
    </location>
</feature>
<dbReference type="Proteomes" id="UP000265520">
    <property type="component" value="Unassembled WGS sequence"/>
</dbReference>
<accession>A0A392RMY5</accession>
<comment type="caution">
    <text evidence="2">The sequence shown here is derived from an EMBL/GenBank/DDBJ whole genome shotgun (WGS) entry which is preliminary data.</text>
</comment>
<evidence type="ECO:0000256" key="1">
    <source>
        <dbReference type="SAM" id="MobiDB-lite"/>
    </source>
</evidence>
<dbReference type="EMBL" id="LXQA010250554">
    <property type="protein sequence ID" value="MCI37973.1"/>
    <property type="molecule type" value="Genomic_DNA"/>
</dbReference>
<keyword evidence="3" id="KW-1185">Reference proteome</keyword>
<sequence length="28" mass="2714">LRHGGAAVWPGGHRAGTGGEGKSPSRAS</sequence>
<organism evidence="2 3">
    <name type="scientific">Trifolium medium</name>
    <dbReference type="NCBI Taxonomy" id="97028"/>
    <lineage>
        <taxon>Eukaryota</taxon>
        <taxon>Viridiplantae</taxon>
        <taxon>Streptophyta</taxon>
        <taxon>Embryophyta</taxon>
        <taxon>Tracheophyta</taxon>
        <taxon>Spermatophyta</taxon>
        <taxon>Magnoliopsida</taxon>
        <taxon>eudicotyledons</taxon>
        <taxon>Gunneridae</taxon>
        <taxon>Pentapetalae</taxon>
        <taxon>rosids</taxon>
        <taxon>fabids</taxon>
        <taxon>Fabales</taxon>
        <taxon>Fabaceae</taxon>
        <taxon>Papilionoideae</taxon>
        <taxon>50 kb inversion clade</taxon>
        <taxon>NPAAA clade</taxon>
        <taxon>Hologalegina</taxon>
        <taxon>IRL clade</taxon>
        <taxon>Trifolieae</taxon>
        <taxon>Trifolium</taxon>
    </lineage>
</organism>
<protein>
    <submittedName>
        <fullName evidence="2">Uncharacterized protein</fullName>
    </submittedName>
</protein>
<dbReference type="AlphaFoldDB" id="A0A392RMY5"/>